<evidence type="ECO:0000313" key="2">
    <source>
        <dbReference type="Proteomes" id="UP000828390"/>
    </source>
</evidence>
<gene>
    <name evidence="1" type="ORF">DPMN_023233</name>
</gene>
<organism evidence="1 2">
    <name type="scientific">Dreissena polymorpha</name>
    <name type="common">Zebra mussel</name>
    <name type="synonym">Mytilus polymorpha</name>
    <dbReference type="NCBI Taxonomy" id="45954"/>
    <lineage>
        <taxon>Eukaryota</taxon>
        <taxon>Metazoa</taxon>
        <taxon>Spiralia</taxon>
        <taxon>Lophotrochozoa</taxon>
        <taxon>Mollusca</taxon>
        <taxon>Bivalvia</taxon>
        <taxon>Autobranchia</taxon>
        <taxon>Heteroconchia</taxon>
        <taxon>Euheterodonta</taxon>
        <taxon>Imparidentia</taxon>
        <taxon>Neoheterodontei</taxon>
        <taxon>Myida</taxon>
        <taxon>Dreissenoidea</taxon>
        <taxon>Dreissenidae</taxon>
        <taxon>Dreissena</taxon>
    </lineage>
</organism>
<comment type="caution">
    <text evidence="1">The sequence shown here is derived from an EMBL/GenBank/DDBJ whole genome shotgun (WGS) entry which is preliminary data.</text>
</comment>
<sequence length="127" mass="14488">EPDDYSCRGTTVTVTVMVTTLMPSVIKVEMDNPHIVVAIQLHTSIKPLPDQRICHPQKKQAHPEQHTNRPHEKLAHRRLHPLRHHHNRIALSSVWSIPLARYGSDLSHVKPACNHYTTEPLEKSPSN</sequence>
<reference evidence="1" key="1">
    <citation type="journal article" date="2019" name="bioRxiv">
        <title>The Genome of the Zebra Mussel, Dreissena polymorpha: A Resource for Invasive Species Research.</title>
        <authorList>
            <person name="McCartney M.A."/>
            <person name="Auch B."/>
            <person name="Kono T."/>
            <person name="Mallez S."/>
            <person name="Zhang Y."/>
            <person name="Obille A."/>
            <person name="Becker A."/>
            <person name="Abrahante J.E."/>
            <person name="Garbe J."/>
            <person name="Badalamenti J.P."/>
            <person name="Herman A."/>
            <person name="Mangelson H."/>
            <person name="Liachko I."/>
            <person name="Sullivan S."/>
            <person name="Sone E.D."/>
            <person name="Koren S."/>
            <person name="Silverstein K.A.T."/>
            <person name="Beckman K.B."/>
            <person name="Gohl D.M."/>
        </authorList>
    </citation>
    <scope>NUCLEOTIDE SEQUENCE</scope>
    <source>
        <strain evidence="1">Duluth1</strain>
        <tissue evidence="1">Whole animal</tissue>
    </source>
</reference>
<reference evidence="1" key="2">
    <citation type="submission" date="2020-11" db="EMBL/GenBank/DDBJ databases">
        <authorList>
            <person name="McCartney M.A."/>
            <person name="Auch B."/>
            <person name="Kono T."/>
            <person name="Mallez S."/>
            <person name="Becker A."/>
            <person name="Gohl D.M."/>
            <person name="Silverstein K.A.T."/>
            <person name="Koren S."/>
            <person name="Bechman K.B."/>
            <person name="Herman A."/>
            <person name="Abrahante J.E."/>
            <person name="Garbe J."/>
        </authorList>
    </citation>
    <scope>NUCLEOTIDE SEQUENCE</scope>
    <source>
        <strain evidence="1">Duluth1</strain>
        <tissue evidence="1">Whole animal</tissue>
    </source>
</reference>
<protein>
    <submittedName>
        <fullName evidence="1">Uncharacterized protein</fullName>
    </submittedName>
</protein>
<dbReference type="AlphaFoldDB" id="A0A9D4LLQ7"/>
<accession>A0A9D4LLQ7</accession>
<feature type="non-terminal residue" evidence="1">
    <location>
        <position position="127"/>
    </location>
</feature>
<dbReference type="EMBL" id="JAIWYP010000002">
    <property type="protein sequence ID" value="KAH3860335.1"/>
    <property type="molecule type" value="Genomic_DNA"/>
</dbReference>
<name>A0A9D4LLQ7_DREPO</name>
<proteinExistence type="predicted"/>
<dbReference type="Proteomes" id="UP000828390">
    <property type="component" value="Unassembled WGS sequence"/>
</dbReference>
<evidence type="ECO:0000313" key="1">
    <source>
        <dbReference type="EMBL" id="KAH3860335.1"/>
    </source>
</evidence>
<keyword evidence="2" id="KW-1185">Reference proteome</keyword>